<keyword evidence="6" id="KW-1185">Reference proteome</keyword>
<evidence type="ECO:0000313" key="6">
    <source>
        <dbReference type="Proteomes" id="UP000428328"/>
    </source>
</evidence>
<evidence type="ECO:0000256" key="4">
    <source>
        <dbReference type="HAMAP-Rule" id="MF_01185"/>
    </source>
</evidence>
<sequence length="148" mass="16670">MARDRKQKIMTRLGEREVSPEGIVYFPRGLIGLEDKREFALLSVKDNNSPFLLLQCVTDPGLGLLVADPYAFLKDYDVKLENPDRKTLKIENVKQLAILVTVTIPQNKPENTTLNLQGPIVINTQARIGLQVPQTDADYPTHYRPIDG</sequence>
<comment type="similarity">
    <text evidence="4">Belongs to the FliW family.</text>
</comment>
<keyword evidence="1 4" id="KW-0963">Cytoplasm</keyword>
<keyword evidence="5" id="KW-0969">Cilium</keyword>
<keyword evidence="3 4" id="KW-0810">Translation regulation</keyword>
<protein>
    <recommendedName>
        <fullName evidence="4">Flagellar assembly factor FliW</fullName>
    </recommendedName>
</protein>
<dbReference type="Gene3D" id="2.30.290.10">
    <property type="entry name" value="BH3618-like"/>
    <property type="match status" value="1"/>
</dbReference>
<comment type="subunit">
    <text evidence="4">Interacts with translational regulator CsrA and flagellin(s).</text>
</comment>
<keyword evidence="4" id="KW-0143">Chaperone</keyword>
<dbReference type="SUPFAM" id="SSF141457">
    <property type="entry name" value="BH3618-like"/>
    <property type="match status" value="1"/>
</dbReference>
<dbReference type="GO" id="GO:0006417">
    <property type="term" value="P:regulation of translation"/>
    <property type="evidence" value="ECO:0007669"/>
    <property type="project" value="UniProtKB-KW"/>
</dbReference>
<dbReference type="InterPro" id="IPR024046">
    <property type="entry name" value="Flagellar_assmbl_FliW_dom_sf"/>
</dbReference>
<dbReference type="GO" id="GO:0005737">
    <property type="term" value="C:cytoplasm"/>
    <property type="evidence" value="ECO:0007669"/>
    <property type="project" value="UniProtKB-SubCell"/>
</dbReference>
<name>A0A6I6JN91_9BACT</name>
<comment type="subcellular location">
    <subcellularLocation>
        <location evidence="4">Cytoplasm</location>
    </subcellularLocation>
</comment>
<dbReference type="KEGG" id="psel:GM415_16260"/>
<dbReference type="GO" id="GO:0044780">
    <property type="term" value="P:bacterial-type flagellum assembly"/>
    <property type="evidence" value="ECO:0007669"/>
    <property type="project" value="UniProtKB-UniRule"/>
</dbReference>
<organism evidence="5 6">
    <name type="scientific">Pseudodesulfovibrio cashew</name>
    <dbReference type="NCBI Taxonomy" id="2678688"/>
    <lineage>
        <taxon>Bacteria</taxon>
        <taxon>Pseudomonadati</taxon>
        <taxon>Thermodesulfobacteriota</taxon>
        <taxon>Desulfovibrionia</taxon>
        <taxon>Desulfovibrionales</taxon>
        <taxon>Desulfovibrionaceae</taxon>
    </lineage>
</organism>
<evidence type="ECO:0000256" key="1">
    <source>
        <dbReference type="ARBA" id="ARBA00022490"/>
    </source>
</evidence>
<dbReference type="Pfam" id="PF02623">
    <property type="entry name" value="FliW"/>
    <property type="match status" value="1"/>
</dbReference>
<dbReference type="EMBL" id="CP046400">
    <property type="protein sequence ID" value="QGY41607.1"/>
    <property type="molecule type" value="Genomic_DNA"/>
</dbReference>
<dbReference type="HAMAP" id="MF_01185">
    <property type="entry name" value="FliW"/>
    <property type="match status" value="1"/>
</dbReference>
<dbReference type="AlphaFoldDB" id="A0A6I6JN91"/>
<dbReference type="PANTHER" id="PTHR39190:SF1">
    <property type="entry name" value="FLAGELLAR ASSEMBLY FACTOR FLIW"/>
    <property type="match status" value="1"/>
</dbReference>
<dbReference type="PANTHER" id="PTHR39190">
    <property type="entry name" value="FLAGELLAR ASSEMBLY FACTOR FLIW"/>
    <property type="match status" value="1"/>
</dbReference>
<evidence type="ECO:0000256" key="2">
    <source>
        <dbReference type="ARBA" id="ARBA00022795"/>
    </source>
</evidence>
<evidence type="ECO:0000256" key="3">
    <source>
        <dbReference type="ARBA" id="ARBA00022845"/>
    </source>
</evidence>
<keyword evidence="5" id="KW-0282">Flagellum</keyword>
<proteinExistence type="inferred from homology"/>
<evidence type="ECO:0000313" key="5">
    <source>
        <dbReference type="EMBL" id="QGY41607.1"/>
    </source>
</evidence>
<keyword evidence="5" id="KW-0966">Cell projection</keyword>
<dbReference type="Proteomes" id="UP000428328">
    <property type="component" value="Chromosome"/>
</dbReference>
<dbReference type="InterPro" id="IPR003775">
    <property type="entry name" value="Flagellar_assembly_factor_FliW"/>
</dbReference>
<comment type="function">
    <text evidence="4">Acts as an anti-CsrA protein, binds CsrA and prevents it from repressing translation of its target genes, one of which is flagellin. Binds to flagellin and participates in the assembly of the flagellum.</text>
</comment>
<accession>A0A6I6JN91</accession>
<keyword evidence="2 4" id="KW-1005">Bacterial flagellum biogenesis</keyword>
<reference evidence="5 6" key="1">
    <citation type="submission" date="2019-11" db="EMBL/GenBank/DDBJ databases">
        <authorList>
            <person name="Zheng R.K."/>
            <person name="Sun C.M."/>
        </authorList>
    </citation>
    <scope>NUCLEOTIDE SEQUENCE [LARGE SCALE GENOMIC DNA]</scope>
    <source>
        <strain evidence="5 6">SRB007</strain>
    </source>
</reference>
<dbReference type="NCBIfam" id="NF009793">
    <property type="entry name" value="PRK13285.1-1"/>
    <property type="match status" value="1"/>
</dbReference>
<gene>
    <name evidence="4 5" type="primary">fliW</name>
    <name evidence="5" type="ORF">GM415_16260</name>
</gene>